<dbReference type="InterPro" id="IPR001867">
    <property type="entry name" value="OmpR/PhoB-type_DNA-bd"/>
</dbReference>
<dbReference type="GO" id="GO:0000976">
    <property type="term" value="F:transcription cis-regulatory region binding"/>
    <property type="evidence" value="ECO:0007669"/>
    <property type="project" value="TreeGrafter"/>
</dbReference>
<feature type="DNA-binding region" description="OmpR/PhoB-type" evidence="7">
    <location>
        <begin position="123"/>
        <end position="223"/>
    </location>
</feature>
<dbReference type="FunFam" id="3.40.50.2300:FF:000001">
    <property type="entry name" value="DNA-binding response regulator PhoB"/>
    <property type="match status" value="1"/>
</dbReference>
<evidence type="ECO:0000256" key="2">
    <source>
        <dbReference type="ARBA" id="ARBA00023012"/>
    </source>
</evidence>
<dbReference type="SUPFAM" id="SSF46894">
    <property type="entry name" value="C-terminal effector domain of the bipartite response regulators"/>
    <property type="match status" value="1"/>
</dbReference>
<dbReference type="SUPFAM" id="SSF52172">
    <property type="entry name" value="CheY-like"/>
    <property type="match status" value="1"/>
</dbReference>
<reference evidence="10 11" key="1">
    <citation type="journal article" date="2015" name="Genome Announc.">
        <title>Draft Genome Sequences of Marine Isolates of Thalassomonas viridans and Thalassomonas actiniarum.</title>
        <authorList>
            <person name="Olonade I."/>
            <person name="van Zyl L.J."/>
            <person name="Trindade M."/>
        </authorList>
    </citation>
    <scope>NUCLEOTIDE SEQUENCE [LARGE SCALE GENOMIC DNA]</scope>
    <source>
        <strain evidence="10 11">A5K-106</strain>
    </source>
</reference>
<evidence type="ECO:0000256" key="4">
    <source>
        <dbReference type="ARBA" id="ARBA00023125"/>
    </source>
</evidence>
<dbReference type="GO" id="GO:0000156">
    <property type="term" value="F:phosphorelay response regulator activity"/>
    <property type="evidence" value="ECO:0007669"/>
    <property type="project" value="TreeGrafter"/>
</dbReference>
<dbReference type="AlphaFoldDB" id="A0AAE9YPM1"/>
<dbReference type="GO" id="GO:0005829">
    <property type="term" value="C:cytosol"/>
    <property type="evidence" value="ECO:0007669"/>
    <property type="project" value="TreeGrafter"/>
</dbReference>
<gene>
    <name evidence="10" type="ORF">SG35_025005</name>
</gene>
<feature type="domain" description="OmpR/PhoB-type" evidence="9">
    <location>
        <begin position="123"/>
        <end position="223"/>
    </location>
</feature>
<dbReference type="PROSITE" id="PS51755">
    <property type="entry name" value="OMPR_PHOB"/>
    <property type="match status" value="1"/>
</dbReference>
<sequence>MKQKILIVEDEVKLARLMSDYLLQAGFDTELLENGLEVVDWVKQYPVDFILLDLMLPGKDGIEICKEIRLFSQVPIIMMTARIEEIDRLLGLELGADDYICKPYSPREVLARIRAVGRRCAGDRRLVREPVIALYDESYTAMIKGEKVALTQVEFQLFKILLAQPDKVFTREQLMAQVYDDHRIVSERTIDCHIKKIRKKLAILLPGAEVIQAVYGVGYKVEIC</sequence>
<keyword evidence="3" id="KW-0805">Transcription regulation</keyword>
<dbReference type="KEGG" id="tact:SG35_025005"/>
<reference evidence="10 11" key="2">
    <citation type="journal article" date="2022" name="Mar. Drugs">
        <title>Bioassay-Guided Fractionation Leads to the Detection of Cholic Acid Generated by the Rare Thalassomonas sp.</title>
        <authorList>
            <person name="Pheiffer F."/>
            <person name="Schneider Y.K."/>
            <person name="Hansen E.H."/>
            <person name="Andersen J.H."/>
            <person name="Isaksson J."/>
            <person name="Busche T."/>
            <person name="R C."/>
            <person name="Kalinowski J."/>
            <person name="Zyl L.V."/>
            <person name="Trindade M."/>
        </authorList>
    </citation>
    <scope>NUCLEOTIDE SEQUENCE [LARGE SCALE GENOMIC DNA]</scope>
    <source>
        <strain evidence="10 11">A5K-106</strain>
    </source>
</reference>
<protein>
    <submittedName>
        <fullName evidence="10">Response regulator</fullName>
    </submittedName>
</protein>
<dbReference type="InterPro" id="IPR011006">
    <property type="entry name" value="CheY-like_superfamily"/>
</dbReference>
<keyword evidence="11" id="KW-1185">Reference proteome</keyword>
<dbReference type="PROSITE" id="PS50110">
    <property type="entry name" value="RESPONSE_REGULATORY"/>
    <property type="match status" value="1"/>
</dbReference>
<dbReference type="EMBL" id="CP059735">
    <property type="protein sequence ID" value="WDD98476.1"/>
    <property type="molecule type" value="Genomic_DNA"/>
</dbReference>
<dbReference type="CDD" id="cd00383">
    <property type="entry name" value="trans_reg_C"/>
    <property type="match status" value="1"/>
</dbReference>
<dbReference type="SMART" id="SM00862">
    <property type="entry name" value="Trans_reg_C"/>
    <property type="match status" value="1"/>
</dbReference>
<evidence type="ECO:0000256" key="3">
    <source>
        <dbReference type="ARBA" id="ARBA00023015"/>
    </source>
</evidence>
<dbReference type="InterPro" id="IPR001789">
    <property type="entry name" value="Sig_transdc_resp-reg_receiver"/>
</dbReference>
<proteinExistence type="predicted"/>
<dbReference type="Proteomes" id="UP000032568">
    <property type="component" value="Chromosome"/>
</dbReference>
<feature type="domain" description="Response regulatory" evidence="8">
    <location>
        <begin position="4"/>
        <end position="117"/>
    </location>
</feature>
<evidence type="ECO:0000259" key="8">
    <source>
        <dbReference type="PROSITE" id="PS50110"/>
    </source>
</evidence>
<keyword evidence="4 7" id="KW-0238">DNA-binding</keyword>
<dbReference type="InterPro" id="IPR016032">
    <property type="entry name" value="Sig_transdc_resp-reg_C-effctor"/>
</dbReference>
<evidence type="ECO:0000259" key="9">
    <source>
        <dbReference type="PROSITE" id="PS51755"/>
    </source>
</evidence>
<organism evidence="10 11">
    <name type="scientific">Thalassomonas actiniarum</name>
    <dbReference type="NCBI Taxonomy" id="485447"/>
    <lineage>
        <taxon>Bacteria</taxon>
        <taxon>Pseudomonadati</taxon>
        <taxon>Pseudomonadota</taxon>
        <taxon>Gammaproteobacteria</taxon>
        <taxon>Alteromonadales</taxon>
        <taxon>Colwelliaceae</taxon>
        <taxon>Thalassomonas</taxon>
    </lineage>
</organism>
<accession>A0AAE9YPM1</accession>
<dbReference type="PANTHER" id="PTHR48111">
    <property type="entry name" value="REGULATOR OF RPOS"/>
    <property type="match status" value="1"/>
</dbReference>
<dbReference type="Pfam" id="PF00486">
    <property type="entry name" value="Trans_reg_C"/>
    <property type="match status" value="1"/>
</dbReference>
<evidence type="ECO:0000256" key="7">
    <source>
        <dbReference type="PROSITE-ProRule" id="PRU01091"/>
    </source>
</evidence>
<evidence type="ECO:0000256" key="5">
    <source>
        <dbReference type="ARBA" id="ARBA00023163"/>
    </source>
</evidence>
<dbReference type="Gene3D" id="1.10.10.10">
    <property type="entry name" value="Winged helix-like DNA-binding domain superfamily/Winged helix DNA-binding domain"/>
    <property type="match status" value="1"/>
</dbReference>
<keyword evidence="2" id="KW-0902">Two-component regulatory system</keyword>
<dbReference type="Pfam" id="PF00072">
    <property type="entry name" value="Response_reg"/>
    <property type="match status" value="1"/>
</dbReference>
<dbReference type="RefSeq" id="WP_044835910.1">
    <property type="nucleotide sequence ID" value="NZ_CP059735.1"/>
</dbReference>
<feature type="modified residue" description="4-aspartylphosphate" evidence="6">
    <location>
        <position position="53"/>
    </location>
</feature>
<evidence type="ECO:0000313" key="11">
    <source>
        <dbReference type="Proteomes" id="UP000032568"/>
    </source>
</evidence>
<dbReference type="PANTHER" id="PTHR48111:SF59">
    <property type="entry name" value="TRANSCRIPTIONAL REGULATORY PROTEIN BAER"/>
    <property type="match status" value="1"/>
</dbReference>
<keyword evidence="1 6" id="KW-0597">Phosphoprotein</keyword>
<dbReference type="Gene3D" id="3.40.50.2300">
    <property type="match status" value="1"/>
</dbReference>
<evidence type="ECO:0000313" key="10">
    <source>
        <dbReference type="EMBL" id="WDD98476.1"/>
    </source>
</evidence>
<dbReference type="InterPro" id="IPR039420">
    <property type="entry name" value="WalR-like"/>
</dbReference>
<dbReference type="GO" id="GO:0006355">
    <property type="term" value="P:regulation of DNA-templated transcription"/>
    <property type="evidence" value="ECO:0007669"/>
    <property type="project" value="InterPro"/>
</dbReference>
<evidence type="ECO:0000256" key="1">
    <source>
        <dbReference type="ARBA" id="ARBA00022553"/>
    </source>
</evidence>
<dbReference type="GO" id="GO:0032993">
    <property type="term" value="C:protein-DNA complex"/>
    <property type="evidence" value="ECO:0007669"/>
    <property type="project" value="TreeGrafter"/>
</dbReference>
<evidence type="ECO:0000256" key="6">
    <source>
        <dbReference type="PROSITE-ProRule" id="PRU00169"/>
    </source>
</evidence>
<name>A0AAE9YPM1_9GAMM</name>
<dbReference type="SMART" id="SM00448">
    <property type="entry name" value="REC"/>
    <property type="match status" value="1"/>
</dbReference>
<keyword evidence="5" id="KW-0804">Transcription</keyword>
<dbReference type="Gene3D" id="6.10.250.690">
    <property type="match status" value="1"/>
</dbReference>
<dbReference type="InterPro" id="IPR036388">
    <property type="entry name" value="WH-like_DNA-bd_sf"/>
</dbReference>